<dbReference type="AlphaFoldDB" id="A0A261SA29"/>
<comment type="subcellular location">
    <subcellularLocation>
        <location evidence="1">Membrane</location>
        <topology evidence="1">Multi-pass membrane protein</topology>
    </subcellularLocation>
</comment>
<evidence type="ECO:0000256" key="2">
    <source>
        <dbReference type="ARBA" id="ARBA00022448"/>
    </source>
</evidence>
<dbReference type="InterPro" id="IPR011701">
    <property type="entry name" value="MFS"/>
</dbReference>
<proteinExistence type="predicted"/>
<reference evidence="8" key="1">
    <citation type="submission" date="2017-05" db="EMBL/GenBank/DDBJ databases">
        <title>Complete and WGS of Bordetella genogroups.</title>
        <authorList>
            <person name="Spilker T."/>
            <person name="Lipuma J."/>
        </authorList>
    </citation>
    <scope>NUCLEOTIDE SEQUENCE [LARGE SCALE GENOMIC DNA]</scope>
    <source>
        <strain evidence="8">AU16122</strain>
    </source>
</reference>
<feature type="transmembrane region" description="Helical" evidence="6">
    <location>
        <begin position="153"/>
        <end position="176"/>
    </location>
</feature>
<dbReference type="PANTHER" id="PTHR12778">
    <property type="entry name" value="SOLUTE CARRIER FAMILY 33 ACETYL-COA TRANSPORTER -RELATED"/>
    <property type="match status" value="1"/>
</dbReference>
<feature type="transmembrane region" description="Helical" evidence="6">
    <location>
        <begin position="52"/>
        <end position="69"/>
    </location>
</feature>
<feature type="transmembrane region" description="Helical" evidence="6">
    <location>
        <begin position="322"/>
        <end position="343"/>
    </location>
</feature>
<evidence type="ECO:0000256" key="5">
    <source>
        <dbReference type="ARBA" id="ARBA00023136"/>
    </source>
</evidence>
<dbReference type="Proteomes" id="UP000216020">
    <property type="component" value="Unassembled WGS sequence"/>
</dbReference>
<evidence type="ECO:0000313" key="8">
    <source>
        <dbReference type="Proteomes" id="UP000216020"/>
    </source>
</evidence>
<dbReference type="InterPro" id="IPR004752">
    <property type="entry name" value="AmpG_permease/AT-1"/>
</dbReference>
<dbReference type="GO" id="GO:0022857">
    <property type="term" value="F:transmembrane transporter activity"/>
    <property type="evidence" value="ECO:0007669"/>
    <property type="project" value="InterPro"/>
</dbReference>
<evidence type="ECO:0000313" key="7">
    <source>
        <dbReference type="EMBL" id="OZI34015.1"/>
    </source>
</evidence>
<evidence type="ECO:0000256" key="6">
    <source>
        <dbReference type="SAM" id="Phobius"/>
    </source>
</evidence>
<keyword evidence="5 6" id="KW-0472">Membrane</keyword>
<evidence type="ECO:0000256" key="3">
    <source>
        <dbReference type="ARBA" id="ARBA00022692"/>
    </source>
</evidence>
<feature type="transmembrane region" description="Helical" evidence="6">
    <location>
        <begin position="90"/>
        <end position="109"/>
    </location>
</feature>
<protein>
    <submittedName>
        <fullName evidence="7">MFS transporter</fullName>
    </submittedName>
</protein>
<keyword evidence="8" id="KW-1185">Reference proteome</keyword>
<dbReference type="Pfam" id="PF07690">
    <property type="entry name" value="MFS_1"/>
    <property type="match status" value="1"/>
</dbReference>
<feature type="transmembrane region" description="Helical" evidence="6">
    <location>
        <begin position="378"/>
        <end position="406"/>
    </location>
</feature>
<dbReference type="InterPro" id="IPR014090">
    <property type="entry name" value="Siderophore_transpt_RhtX/FptX"/>
</dbReference>
<organism evidence="7 8">
    <name type="scientific">Bordetella genomosp. 10</name>
    <dbReference type="NCBI Taxonomy" id="1416804"/>
    <lineage>
        <taxon>Bacteria</taxon>
        <taxon>Pseudomonadati</taxon>
        <taxon>Pseudomonadota</taxon>
        <taxon>Betaproteobacteria</taxon>
        <taxon>Burkholderiales</taxon>
        <taxon>Alcaligenaceae</taxon>
        <taxon>Bordetella</taxon>
    </lineage>
</organism>
<dbReference type="Gene3D" id="1.20.1250.20">
    <property type="entry name" value="MFS general substrate transporter like domains"/>
    <property type="match status" value="1"/>
</dbReference>
<dbReference type="InterPro" id="IPR036259">
    <property type="entry name" value="MFS_trans_sf"/>
</dbReference>
<feature type="transmembrane region" description="Helical" evidence="6">
    <location>
        <begin position="21"/>
        <end position="40"/>
    </location>
</feature>
<evidence type="ECO:0000256" key="1">
    <source>
        <dbReference type="ARBA" id="ARBA00004141"/>
    </source>
</evidence>
<accession>A0A261SA29</accession>
<feature type="transmembrane region" description="Helical" evidence="6">
    <location>
        <begin position="294"/>
        <end position="316"/>
    </location>
</feature>
<feature type="transmembrane region" description="Helical" evidence="6">
    <location>
        <begin position="229"/>
        <end position="249"/>
    </location>
</feature>
<name>A0A261SA29_9BORD</name>
<dbReference type="SUPFAM" id="SSF103473">
    <property type="entry name" value="MFS general substrate transporter"/>
    <property type="match status" value="1"/>
</dbReference>
<sequence length="421" mass="43523">MSYGNAREPGSVNGIFRQWRLAAAITLLYLSQGMAVGVAMDALPTMLRHDGASLHALSFLPLVGLPWIFKFLWAPWIDNHGLAVLGRRRSWILPMQAIVFLCLVALAFLPKTADAAGCAVALMVLASLASATQDIASDGMAAEHFEGPALADINAIQVGGVMVGFFMGGSGALVLAGRLGSAAAAFGLLSMLPLLSLLAAAFIPKRESLAPRAGPCRASLPRFARRPGALPLLTLALLSAMTAVSGFGLSKLFLNDLGWQLADIGTLGAAGGSVTIFAGCGVGAWLVRRLGIWNAFRIGVACAALGAVTWAGVALHILPARLLWICLGTALGSLATGFTSVSIMNAGMRFAREADQAGTDVSAVHCARDLGEMIASSFLVAIAARTSYGGGFLVGAVLAVAAWLLAGRHGHKVAALFGRRP</sequence>
<keyword evidence="3 6" id="KW-0812">Transmembrane</keyword>
<keyword evidence="2" id="KW-0813">Transport</keyword>
<dbReference type="PANTHER" id="PTHR12778:SF10">
    <property type="entry name" value="MAJOR FACILITATOR SUPERFAMILY DOMAIN-CONTAINING PROTEIN 3"/>
    <property type="match status" value="1"/>
</dbReference>
<gene>
    <name evidence="7" type="ORF">CAL29_10670</name>
</gene>
<comment type="caution">
    <text evidence="7">The sequence shown here is derived from an EMBL/GenBank/DDBJ whole genome shotgun (WGS) entry which is preliminary data.</text>
</comment>
<dbReference type="EMBL" id="NEVM01000002">
    <property type="protein sequence ID" value="OZI34015.1"/>
    <property type="molecule type" value="Genomic_DNA"/>
</dbReference>
<dbReference type="OrthoDB" id="9787815at2"/>
<dbReference type="NCBIfam" id="TIGR02718">
    <property type="entry name" value="sider_RhtX_FptX"/>
    <property type="match status" value="1"/>
</dbReference>
<feature type="transmembrane region" description="Helical" evidence="6">
    <location>
        <begin position="269"/>
        <end position="287"/>
    </location>
</feature>
<keyword evidence="4 6" id="KW-1133">Transmembrane helix</keyword>
<feature type="transmembrane region" description="Helical" evidence="6">
    <location>
        <begin position="182"/>
        <end position="203"/>
    </location>
</feature>
<evidence type="ECO:0000256" key="4">
    <source>
        <dbReference type="ARBA" id="ARBA00022989"/>
    </source>
</evidence>
<dbReference type="GO" id="GO:0016020">
    <property type="term" value="C:membrane"/>
    <property type="evidence" value="ECO:0007669"/>
    <property type="project" value="UniProtKB-SubCell"/>
</dbReference>
<feature type="transmembrane region" description="Helical" evidence="6">
    <location>
        <begin position="115"/>
        <end position="132"/>
    </location>
</feature>